<dbReference type="RefSeq" id="WP_319961798.1">
    <property type="nucleotide sequence ID" value="NZ_JAXARY010000010.1"/>
</dbReference>
<proteinExistence type="predicted"/>
<dbReference type="Pfam" id="PF14452">
    <property type="entry name" value="Multi_ubiq"/>
    <property type="match status" value="2"/>
</dbReference>
<feature type="domain" description="Multi-ubiquitin" evidence="1">
    <location>
        <begin position="37"/>
        <end position="97"/>
    </location>
</feature>
<evidence type="ECO:0000313" key="3">
    <source>
        <dbReference type="Proteomes" id="UP001284537"/>
    </source>
</evidence>
<evidence type="ECO:0000259" key="1">
    <source>
        <dbReference type="Pfam" id="PF14452"/>
    </source>
</evidence>
<reference evidence="2 3" key="1">
    <citation type="submission" date="2023-11" db="EMBL/GenBank/DDBJ databases">
        <authorList>
            <person name="Ouyang M.-Y."/>
        </authorList>
    </citation>
    <scope>NUCLEOTIDE SEQUENCE [LARGE SCALE GENOMIC DNA]</scope>
    <source>
        <strain evidence="2 3">OY6</strain>
    </source>
</reference>
<sequence>MTNFDYEDILEATQSGKSIRDHGPYRILIGNERLEYQQAIIDDPVPTGLQILEATGSYPADEHLVFQALNTGMLEELRPDETTDLRTKGVEKFLVFRNDRSFRFELDGRIFEWGGTFITGLTLKKLVGVDPATYGVWLEVRGSDDRPIGNNELVDLSAPGVERFFTGIVQTTEGTSCLSSH</sequence>
<gene>
    <name evidence="2" type="ORF">QLH52_12530</name>
</gene>
<dbReference type="EMBL" id="JAXARY010000010">
    <property type="protein sequence ID" value="MDX8128113.1"/>
    <property type="molecule type" value="Genomic_DNA"/>
</dbReference>
<evidence type="ECO:0000313" key="2">
    <source>
        <dbReference type="EMBL" id="MDX8128113.1"/>
    </source>
</evidence>
<organism evidence="2 3">
    <name type="scientific">Methylomonas defluvii</name>
    <dbReference type="NCBI Taxonomy" id="3045149"/>
    <lineage>
        <taxon>Bacteria</taxon>
        <taxon>Pseudomonadati</taxon>
        <taxon>Pseudomonadota</taxon>
        <taxon>Gammaproteobacteria</taxon>
        <taxon>Methylococcales</taxon>
        <taxon>Methylococcaceae</taxon>
        <taxon>Methylomonas</taxon>
    </lineage>
</organism>
<feature type="domain" description="Multi-ubiquitin" evidence="1">
    <location>
        <begin position="102"/>
        <end position="166"/>
    </location>
</feature>
<dbReference type="Proteomes" id="UP001284537">
    <property type="component" value="Unassembled WGS sequence"/>
</dbReference>
<comment type="caution">
    <text evidence="2">The sequence shown here is derived from an EMBL/GenBank/DDBJ whole genome shotgun (WGS) entry which is preliminary data.</text>
</comment>
<accession>A0ABU4UG75</accession>
<name>A0ABU4UG75_9GAMM</name>
<dbReference type="InterPro" id="IPR027802">
    <property type="entry name" value="Multi-ubiquitin_dom"/>
</dbReference>
<protein>
    <submittedName>
        <fullName evidence="2">Multiubiquitin domain-containing protein</fullName>
    </submittedName>
</protein>
<keyword evidence="3" id="KW-1185">Reference proteome</keyword>